<dbReference type="Proteomes" id="UP000076408">
    <property type="component" value="Unassembled WGS sequence"/>
</dbReference>
<dbReference type="AlphaFoldDB" id="A0A182YDP5"/>
<evidence type="ECO:0000313" key="1">
    <source>
        <dbReference type="EnsemblMetazoa" id="ASTEI06581-PA"/>
    </source>
</evidence>
<reference evidence="2" key="1">
    <citation type="journal article" date="2014" name="Genome Biol.">
        <title>Genome analysis of a major urban malaria vector mosquito, Anopheles stephensi.</title>
        <authorList>
            <person name="Jiang X."/>
            <person name="Peery A."/>
            <person name="Hall A.B."/>
            <person name="Sharma A."/>
            <person name="Chen X.G."/>
            <person name="Waterhouse R.M."/>
            <person name="Komissarov A."/>
            <person name="Riehle M.M."/>
            <person name="Shouche Y."/>
            <person name="Sharakhova M.V."/>
            <person name="Lawson D."/>
            <person name="Pakpour N."/>
            <person name="Arensburger P."/>
            <person name="Davidson V.L."/>
            <person name="Eiglmeier K."/>
            <person name="Emrich S."/>
            <person name="George P."/>
            <person name="Kennedy R.C."/>
            <person name="Mane S.P."/>
            <person name="Maslen G."/>
            <person name="Oringanje C."/>
            <person name="Qi Y."/>
            <person name="Settlage R."/>
            <person name="Tojo M."/>
            <person name="Tubio J.M."/>
            <person name="Unger M.F."/>
            <person name="Wang B."/>
            <person name="Vernick K.D."/>
            <person name="Ribeiro J.M."/>
            <person name="James A.A."/>
            <person name="Michel K."/>
            <person name="Riehle M.A."/>
            <person name="Luckhart S."/>
            <person name="Sharakhov I.V."/>
            <person name="Tu Z."/>
        </authorList>
    </citation>
    <scope>NUCLEOTIDE SEQUENCE [LARGE SCALE GENOMIC DNA]</scope>
    <source>
        <strain evidence="2">Indian</strain>
    </source>
</reference>
<sequence length="278" mass="31559">MADLQELEEFVSQIAKPERTIRCFPDGISLEQFATICTLPGVPDDTKQAIQAPVLRLREAALLKEDEKVTELVMILQQLMDRMDSFATLEQYAWLVHVVAKSLMEDIPLTGGNLLHAIKRLAMATSPLLYYTAVALVFAGLDAITEPGKLTEAYRVQGVNEFLRRLDIFNLQYLQQQSNNLQITYQLLKLLSLYQNMVIMRHVGASLEALTAEHNCYADLLHVTNAQIKKFRQWLDNASAIVQPFGKDQEKDYLILADLMQVDMIPLFDDLSQDEDIV</sequence>
<evidence type="ECO:0000313" key="2">
    <source>
        <dbReference type="Proteomes" id="UP000076408"/>
    </source>
</evidence>
<reference evidence="1" key="2">
    <citation type="submission" date="2020-05" db="UniProtKB">
        <authorList>
            <consortium name="EnsemblMetazoa"/>
        </authorList>
    </citation>
    <scope>IDENTIFICATION</scope>
    <source>
        <strain evidence="1">Indian</strain>
    </source>
</reference>
<keyword evidence="2" id="KW-1185">Reference proteome</keyword>
<accession>A0A182YDP5</accession>
<protein>
    <submittedName>
        <fullName evidence="1">Uncharacterized protein</fullName>
    </submittedName>
</protein>
<organism evidence="1 2">
    <name type="scientific">Anopheles stephensi</name>
    <name type="common">Indo-Pakistan malaria mosquito</name>
    <dbReference type="NCBI Taxonomy" id="30069"/>
    <lineage>
        <taxon>Eukaryota</taxon>
        <taxon>Metazoa</taxon>
        <taxon>Ecdysozoa</taxon>
        <taxon>Arthropoda</taxon>
        <taxon>Hexapoda</taxon>
        <taxon>Insecta</taxon>
        <taxon>Pterygota</taxon>
        <taxon>Neoptera</taxon>
        <taxon>Endopterygota</taxon>
        <taxon>Diptera</taxon>
        <taxon>Nematocera</taxon>
        <taxon>Culicoidea</taxon>
        <taxon>Culicidae</taxon>
        <taxon>Anophelinae</taxon>
        <taxon>Anopheles</taxon>
    </lineage>
</organism>
<dbReference type="VEuPathDB" id="VectorBase:ASTEI20_036636"/>
<proteinExistence type="predicted"/>
<dbReference type="VEuPathDB" id="VectorBase:ASTE000831"/>
<name>A0A182YDP5_ANOST</name>
<dbReference type="VEuPathDB" id="VectorBase:ASTEI06581"/>
<dbReference type="EnsemblMetazoa" id="ASTEI06581-RA">
    <property type="protein sequence ID" value="ASTEI06581-PA"/>
    <property type="gene ID" value="ASTEI06581"/>
</dbReference>